<evidence type="ECO:0000256" key="1">
    <source>
        <dbReference type="ARBA" id="ARBA00022679"/>
    </source>
</evidence>
<dbReference type="InterPro" id="IPR004821">
    <property type="entry name" value="Cyt_trans-like"/>
</dbReference>
<reference evidence="4 5" key="1">
    <citation type="journal article" date="2016" name="Nat. Commun.">
        <title>Thousands of microbial genomes shed light on interconnected biogeochemical processes in an aquifer system.</title>
        <authorList>
            <person name="Anantharaman K."/>
            <person name="Brown C.T."/>
            <person name="Hug L.A."/>
            <person name="Sharon I."/>
            <person name="Castelle C.J."/>
            <person name="Probst A.J."/>
            <person name="Thomas B.C."/>
            <person name="Singh A."/>
            <person name="Wilkins M.J."/>
            <person name="Karaoz U."/>
            <person name="Brodie E.L."/>
            <person name="Williams K.H."/>
            <person name="Hubbard S.S."/>
            <person name="Banfield J.F."/>
        </authorList>
    </citation>
    <scope>NUCLEOTIDE SEQUENCE [LARGE SCALE GENOMIC DNA]</scope>
</reference>
<dbReference type="InterPro" id="IPR014729">
    <property type="entry name" value="Rossmann-like_a/b/a_fold"/>
</dbReference>
<accession>A0A1G2QZ92</accession>
<evidence type="ECO:0000256" key="2">
    <source>
        <dbReference type="ARBA" id="ARBA00022695"/>
    </source>
</evidence>
<dbReference type="Pfam" id="PF01467">
    <property type="entry name" value="CTP_transf_like"/>
    <property type="match status" value="1"/>
</dbReference>
<evidence type="ECO:0000259" key="3">
    <source>
        <dbReference type="Pfam" id="PF01467"/>
    </source>
</evidence>
<dbReference type="SUPFAM" id="SSF52374">
    <property type="entry name" value="Nucleotidylyl transferase"/>
    <property type="match status" value="1"/>
</dbReference>
<proteinExistence type="predicted"/>
<keyword evidence="1" id="KW-0808">Transferase</keyword>
<evidence type="ECO:0000313" key="4">
    <source>
        <dbReference type="EMBL" id="OHA65843.1"/>
    </source>
</evidence>
<organism evidence="4 5">
    <name type="scientific">Candidatus Wildermuthbacteria bacterium RIFCSPHIGHO2_01_FULL_49_22b</name>
    <dbReference type="NCBI Taxonomy" id="1802448"/>
    <lineage>
        <taxon>Bacteria</taxon>
        <taxon>Candidatus Wildermuthiibacteriota</taxon>
    </lineage>
</organism>
<feature type="domain" description="Cytidyltransferase-like" evidence="3">
    <location>
        <begin position="6"/>
        <end position="134"/>
    </location>
</feature>
<evidence type="ECO:0000313" key="5">
    <source>
        <dbReference type="Proteomes" id="UP000178065"/>
    </source>
</evidence>
<dbReference type="STRING" id="1802448.A2672_02650"/>
<dbReference type="PANTHER" id="PTHR43793">
    <property type="entry name" value="FAD SYNTHASE"/>
    <property type="match status" value="1"/>
</dbReference>
<dbReference type="GO" id="GO:0016779">
    <property type="term" value="F:nucleotidyltransferase activity"/>
    <property type="evidence" value="ECO:0007669"/>
    <property type="project" value="UniProtKB-KW"/>
</dbReference>
<dbReference type="PANTHER" id="PTHR43793:SF1">
    <property type="entry name" value="FAD SYNTHASE"/>
    <property type="match status" value="1"/>
</dbReference>
<dbReference type="AlphaFoldDB" id="A0A1G2QZ92"/>
<comment type="caution">
    <text evidence="4">The sequence shown here is derived from an EMBL/GenBank/DDBJ whole genome shotgun (WGS) entry which is preliminary data.</text>
</comment>
<dbReference type="Gene3D" id="3.40.50.620">
    <property type="entry name" value="HUPs"/>
    <property type="match status" value="1"/>
</dbReference>
<dbReference type="EMBL" id="MHTT01000010">
    <property type="protein sequence ID" value="OHA65843.1"/>
    <property type="molecule type" value="Genomic_DNA"/>
</dbReference>
<dbReference type="InterPro" id="IPR050385">
    <property type="entry name" value="Archaeal_FAD_synthase"/>
</dbReference>
<name>A0A1G2QZ92_9BACT</name>
<dbReference type="Proteomes" id="UP000178065">
    <property type="component" value="Unassembled WGS sequence"/>
</dbReference>
<dbReference type="NCBIfam" id="TIGR00125">
    <property type="entry name" value="cyt_tran_rel"/>
    <property type="match status" value="1"/>
</dbReference>
<gene>
    <name evidence="4" type="ORF">A2672_02650</name>
</gene>
<protein>
    <recommendedName>
        <fullName evidence="3">Cytidyltransferase-like domain-containing protein</fullName>
    </recommendedName>
</protein>
<sequence>MKRVVVFGIFDGVHEGHRSLFAQARKHGDELIVIVGRDSASKKWKGKKPKHSEEMRQDLVSKEKQVDHAVLGDEQQSAYLVLEELNPDVICLGYDQNALERDLRTWMSQKGKDITLLRLQPFKPETHHNSSARIRF</sequence>
<keyword evidence="2" id="KW-0548">Nucleotidyltransferase</keyword>